<dbReference type="GO" id="GO:0070180">
    <property type="term" value="F:large ribosomal subunit rRNA binding"/>
    <property type="evidence" value="ECO:0007669"/>
    <property type="project" value="TreeGrafter"/>
</dbReference>
<evidence type="ECO:0000256" key="1">
    <source>
        <dbReference type="ARBA" id="ARBA00010537"/>
    </source>
</evidence>
<dbReference type="Pfam" id="PF00298">
    <property type="entry name" value="Ribosomal_L11"/>
    <property type="match status" value="1"/>
</dbReference>
<reference evidence="8" key="1">
    <citation type="journal article" date="2023" name="BMC Genomics">
        <title>Chromosome-level genome assemblies of Cutaneotrichosporon spp. (Trichosporonales, Basidiomycota) reveal imbalanced evolution between nucleotide sequences and chromosome synteny.</title>
        <authorList>
            <person name="Kobayashi Y."/>
            <person name="Kayamori A."/>
            <person name="Aoki K."/>
            <person name="Shiwa Y."/>
            <person name="Matsutani M."/>
            <person name="Fujita N."/>
            <person name="Sugita T."/>
            <person name="Iwasaki W."/>
            <person name="Tanaka N."/>
            <person name="Takashima M."/>
        </authorList>
    </citation>
    <scope>NUCLEOTIDE SEQUENCE</scope>
    <source>
        <strain evidence="8">HIS016</strain>
    </source>
</reference>
<dbReference type="SUPFAM" id="SSF46906">
    <property type="entry name" value="Ribosomal protein L11, C-terminal domain"/>
    <property type="match status" value="1"/>
</dbReference>
<dbReference type="NCBIfam" id="TIGR01632">
    <property type="entry name" value="L11_bact"/>
    <property type="match status" value="1"/>
</dbReference>
<dbReference type="GO" id="GO:0005762">
    <property type="term" value="C:mitochondrial large ribosomal subunit"/>
    <property type="evidence" value="ECO:0007669"/>
    <property type="project" value="TreeGrafter"/>
</dbReference>
<dbReference type="FunFam" id="1.10.10.250:FF:000003">
    <property type="entry name" value="Mitochondrial ribosomal protein L11"/>
    <property type="match status" value="1"/>
</dbReference>
<dbReference type="CDD" id="cd00349">
    <property type="entry name" value="Ribosomal_L11"/>
    <property type="match status" value="1"/>
</dbReference>
<evidence type="ECO:0000256" key="5">
    <source>
        <dbReference type="RuleBase" id="RU003978"/>
    </source>
</evidence>
<keyword evidence="9" id="KW-1185">Reference proteome</keyword>
<reference evidence="8" key="2">
    <citation type="submission" date="2023-06" db="EMBL/GenBank/DDBJ databases">
        <authorList>
            <person name="Kobayashi Y."/>
            <person name="Kayamori A."/>
            <person name="Aoki K."/>
            <person name="Shiwa Y."/>
            <person name="Fujita N."/>
            <person name="Sugita T."/>
            <person name="Iwasaki W."/>
            <person name="Tanaka N."/>
            <person name="Takashima M."/>
        </authorList>
    </citation>
    <scope>NUCLEOTIDE SEQUENCE</scope>
    <source>
        <strain evidence="8">HIS016</strain>
    </source>
</reference>
<dbReference type="Pfam" id="PF03946">
    <property type="entry name" value="Ribosomal_L11_N"/>
    <property type="match status" value="1"/>
</dbReference>
<dbReference type="PANTHER" id="PTHR11661">
    <property type="entry name" value="60S RIBOSOMAL PROTEIN L12"/>
    <property type="match status" value="1"/>
</dbReference>
<dbReference type="AlphaFoldDB" id="A0AAD3TQQ2"/>
<dbReference type="SMART" id="SM00649">
    <property type="entry name" value="RL11"/>
    <property type="match status" value="1"/>
</dbReference>
<dbReference type="InterPro" id="IPR036796">
    <property type="entry name" value="Ribosomal_uL11_N_sf"/>
</dbReference>
<gene>
    <name evidence="8" type="primary">MRPL19</name>
    <name evidence="8" type="ORF">CspeluHIS016_0200600</name>
</gene>
<comment type="similarity">
    <text evidence="1 5">Belongs to the universal ribosomal protein uL11 family.</text>
</comment>
<evidence type="ECO:0000256" key="4">
    <source>
        <dbReference type="ARBA" id="ARBA00040104"/>
    </source>
</evidence>
<keyword evidence="3 5" id="KW-0687">Ribonucleoprotein</keyword>
<feature type="domain" description="Large ribosomal subunit protein uL11 C-terminal" evidence="6">
    <location>
        <begin position="74"/>
        <end position="144"/>
    </location>
</feature>
<proteinExistence type="inferred from homology"/>
<dbReference type="InterPro" id="IPR000911">
    <property type="entry name" value="Ribosomal_uL11"/>
</dbReference>
<dbReference type="HAMAP" id="MF_00736">
    <property type="entry name" value="Ribosomal_uL11"/>
    <property type="match status" value="1"/>
</dbReference>
<evidence type="ECO:0000256" key="2">
    <source>
        <dbReference type="ARBA" id="ARBA00022980"/>
    </source>
</evidence>
<dbReference type="GO" id="GO:0006412">
    <property type="term" value="P:translation"/>
    <property type="evidence" value="ECO:0007669"/>
    <property type="project" value="InterPro"/>
</dbReference>
<evidence type="ECO:0000259" key="7">
    <source>
        <dbReference type="Pfam" id="PF03946"/>
    </source>
</evidence>
<dbReference type="SUPFAM" id="SSF54747">
    <property type="entry name" value="Ribosomal L11/L12e N-terminal domain"/>
    <property type="match status" value="1"/>
</dbReference>
<dbReference type="EMBL" id="BTCM01000002">
    <property type="protein sequence ID" value="GMK55004.1"/>
    <property type="molecule type" value="Genomic_DNA"/>
</dbReference>
<accession>A0AAD3TQQ2</accession>
<dbReference type="FunFam" id="3.30.1550.10:FF:000004">
    <property type="entry name" value="Mitochondrial 54S ribosomal protein YmL19"/>
    <property type="match status" value="1"/>
</dbReference>
<dbReference type="Gene3D" id="1.10.10.250">
    <property type="entry name" value="Ribosomal protein L11, C-terminal domain"/>
    <property type="match status" value="1"/>
</dbReference>
<organism evidence="8 9">
    <name type="scientific">Cutaneotrichosporon spelunceum</name>
    <dbReference type="NCBI Taxonomy" id="1672016"/>
    <lineage>
        <taxon>Eukaryota</taxon>
        <taxon>Fungi</taxon>
        <taxon>Dikarya</taxon>
        <taxon>Basidiomycota</taxon>
        <taxon>Agaricomycotina</taxon>
        <taxon>Tremellomycetes</taxon>
        <taxon>Trichosporonales</taxon>
        <taxon>Trichosporonaceae</taxon>
        <taxon>Cutaneotrichosporon</taxon>
    </lineage>
</organism>
<dbReference type="InterPro" id="IPR036769">
    <property type="entry name" value="Ribosomal_uL11_C_sf"/>
</dbReference>
<dbReference type="InterPro" id="IPR006519">
    <property type="entry name" value="Ribosomal_uL11_bac-typ"/>
</dbReference>
<protein>
    <recommendedName>
        <fullName evidence="4">Large ribosomal subunit protein uL11m</fullName>
    </recommendedName>
</protein>
<dbReference type="Gene3D" id="3.30.1550.10">
    <property type="entry name" value="Ribosomal protein L11/L12, N-terminal domain"/>
    <property type="match status" value="1"/>
</dbReference>
<dbReference type="GO" id="GO:0003735">
    <property type="term" value="F:structural constituent of ribosome"/>
    <property type="evidence" value="ECO:0007669"/>
    <property type="project" value="InterPro"/>
</dbReference>
<comment type="caution">
    <text evidence="8">The sequence shown here is derived from an EMBL/GenBank/DDBJ whole genome shotgun (WGS) entry which is preliminary data.</text>
</comment>
<dbReference type="PANTHER" id="PTHR11661:SF1">
    <property type="entry name" value="LARGE RIBOSOMAL SUBUNIT PROTEIN UL11M"/>
    <property type="match status" value="1"/>
</dbReference>
<dbReference type="InterPro" id="IPR020783">
    <property type="entry name" value="Ribosomal_uL11_C"/>
</dbReference>
<dbReference type="Proteomes" id="UP001222932">
    <property type="component" value="Unassembled WGS sequence"/>
</dbReference>
<dbReference type="InterPro" id="IPR020784">
    <property type="entry name" value="Ribosomal_uL11_N"/>
</dbReference>
<evidence type="ECO:0000259" key="6">
    <source>
        <dbReference type="Pfam" id="PF00298"/>
    </source>
</evidence>
<evidence type="ECO:0000313" key="8">
    <source>
        <dbReference type="EMBL" id="GMK55004.1"/>
    </source>
</evidence>
<name>A0AAD3TQQ2_9TREE</name>
<keyword evidence="2 5" id="KW-0689">Ribosomal protein</keyword>
<evidence type="ECO:0000313" key="9">
    <source>
        <dbReference type="Proteomes" id="UP001222932"/>
    </source>
</evidence>
<sequence>MSGKAAVTQIVKLIVPAGKATPSPPVGPALGARAVKAIDFCKEFNARTAHFKPDVPLPTLITINPDRSFSFTFRTPTVSYLLKKAAKIEKGTGMPGTELVGTVTLKHVYEIAKIKCNEEAMKALGEERVARGIIGSARSLGIEVVP</sequence>
<evidence type="ECO:0000256" key="3">
    <source>
        <dbReference type="ARBA" id="ARBA00023274"/>
    </source>
</evidence>
<feature type="domain" description="Large ribosomal subunit protein uL11 N-terminal" evidence="7">
    <location>
        <begin position="11"/>
        <end position="69"/>
    </location>
</feature>